<evidence type="ECO:0000313" key="2">
    <source>
        <dbReference type="WBParaSite" id="nRc.2.0.1.t06267-RA"/>
    </source>
</evidence>
<name>A0A915HXH0_ROMCU</name>
<reference evidence="2" key="1">
    <citation type="submission" date="2022-11" db="UniProtKB">
        <authorList>
            <consortium name="WormBaseParasite"/>
        </authorList>
    </citation>
    <scope>IDENTIFICATION</scope>
</reference>
<keyword evidence="1" id="KW-1185">Reference proteome</keyword>
<dbReference type="Proteomes" id="UP000887565">
    <property type="component" value="Unplaced"/>
</dbReference>
<proteinExistence type="predicted"/>
<accession>A0A915HXH0</accession>
<dbReference type="AlphaFoldDB" id="A0A915HXH0"/>
<protein>
    <submittedName>
        <fullName evidence="2">Uncharacterized protein</fullName>
    </submittedName>
</protein>
<sequence length="60" mass="7280">MIEHRQTTMITKRLRKSFSLNCMIIWIQRPIPLSDQRNNSQICIGREILELETTPFYREE</sequence>
<evidence type="ECO:0000313" key="1">
    <source>
        <dbReference type="Proteomes" id="UP000887565"/>
    </source>
</evidence>
<organism evidence="1 2">
    <name type="scientific">Romanomermis culicivorax</name>
    <name type="common">Nematode worm</name>
    <dbReference type="NCBI Taxonomy" id="13658"/>
    <lineage>
        <taxon>Eukaryota</taxon>
        <taxon>Metazoa</taxon>
        <taxon>Ecdysozoa</taxon>
        <taxon>Nematoda</taxon>
        <taxon>Enoplea</taxon>
        <taxon>Dorylaimia</taxon>
        <taxon>Mermithida</taxon>
        <taxon>Mermithoidea</taxon>
        <taxon>Mermithidae</taxon>
        <taxon>Romanomermis</taxon>
    </lineage>
</organism>
<dbReference type="WBParaSite" id="nRc.2.0.1.t06267-RA">
    <property type="protein sequence ID" value="nRc.2.0.1.t06267-RA"/>
    <property type="gene ID" value="nRc.2.0.1.g06267"/>
</dbReference>